<dbReference type="Proteomes" id="UP001560045">
    <property type="component" value="Unassembled WGS sequence"/>
</dbReference>
<comment type="caution">
    <text evidence="1">The sequence shown here is derived from an EMBL/GenBank/DDBJ whole genome shotgun (WGS) entry which is preliminary data.</text>
</comment>
<name>A0ABV3XEE5_9ACTN</name>
<proteinExistence type="predicted"/>
<evidence type="ECO:0000313" key="1">
    <source>
        <dbReference type="EMBL" id="MEX5718205.1"/>
    </source>
</evidence>
<dbReference type="RefSeq" id="WP_369204820.1">
    <property type="nucleotide sequence ID" value="NZ_JBFNXQ010000016.1"/>
</dbReference>
<evidence type="ECO:0000313" key="2">
    <source>
        <dbReference type="Proteomes" id="UP001560045"/>
    </source>
</evidence>
<keyword evidence="2" id="KW-1185">Reference proteome</keyword>
<dbReference type="InterPro" id="IPR013324">
    <property type="entry name" value="RNA_pol_sigma_r3/r4-like"/>
</dbReference>
<gene>
    <name evidence="1" type="ORF">ABQ292_07455</name>
</gene>
<dbReference type="SUPFAM" id="SSF88659">
    <property type="entry name" value="Sigma3 and sigma4 domains of RNA polymerase sigma factors"/>
    <property type="match status" value="1"/>
</dbReference>
<dbReference type="EMBL" id="JBFNXQ010000016">
    <property type="protein sequence ID" value="MEX5718205.1"/>
    <property type="molecule type" value="Genomic_DNA"/>
</dbReference>
<protein>
    <recommendedName>
        <fullName evidence="3">Homeodomain-like domain-containing protein</fullName>
    </recommendedName>
</protein>
<accession>A0ABV3XEE5</accession>
<organism evidence="1 2">
    <name type="scientific">Geodermatophilus maliterrae</name>
    <dbReference type="NCBI Taxonomy" id="3162531"/>
    <lineage>
        <taxon>Bacteria</taxon>
        <taxon>Bacillati</taxon>
        <taxon>Actinomycetota</taxon>
        <taxon>Actinomycetes</taxon>
        <taxon>Geodermatophilales</taxon>
        <taxon>Geodermatophilaceae</taxon>
        <taxon>Geodermatophilus</taxon>
    </lineage>
</organism>
<dbReference type="Gene3D" id="1.10.10.60">
    <property type="entry name" value="Homeodomain-like"/>
    <property type="match status" value="1"/>
</dbReference>
<sequence length="91" mass="10469">MVREYEAGDAMTVLATRWGLHRTTVAEHLRRAGVALRRQGVSAEQLDVAIRLYGKGWSLQRLAERYDCDDETVRQSLKRAGVTMRTPWQRP</sequence>
<evidence type="ECO:0008006" key="3">
    <source>
        <dbReference type="Google" id="ProtNLM"/>
    </source>
</evidence>
<reference evidence="1 2" key="1">
    <citation type="submission" date="2024-06" db="EMBL/GenBank/DDBJ databases">
        <title>Draft genome sequence of Geodermatophilus badlandi, a novel member of the Geodermatophilaceae isolated from badland sedimentary rocks in the Red desert, Wyoming, USA.</title>
        <authorList>
            <person name="Ben Tekaya S."/>
            <person name="Nouioui I."/>
            <person name="Flores G.M."/>
            <person name="Shaal M.N."/>
            <person name="Bredoire F."/>
            <person name="Basile F."/>
            <person name="Van Diepen L."/>
            <person name="Ward N.L."/>
        </authorList>
    </citation>
    <scope>NUCLEOTIDE SEQUENCE [LARGE SCALE GENOMIC DNA]</scope>
    <source>
        <strain evidence="1 2">WL48A</strain>
    </source>
</reference>